<comment type="caution">
    <text evidence="2">The sequence shown here is derived from an EMBL/GenBank/DDBJ whole genome shotgun (WGS) entry which is preliminary data.</text>
</comment>
<evidence type="ECO:0000256" key="1">
    <source>
        <dbReference type="SAM" id="MobiDB-lite"/>
    </source>
</evidence>
<feature type="region of interest" description="Disordered" evidence="1">
    <location>
        <begin position="59"/>
        <end position="85"/>
    </location>
</feature>
<feature type="non-terminal residue" evidence="2">
    <location>
        <position position="1"/>
    </location>
</feature>
<evidence type="ECO:0000313" key="3">
    <source>
        <dbReference type="Proteomes" id="UP001597389"/>
    </source>
</evidence>
<organism evidence="2 3">
    <name type="scientific">Rubritalea tangerina</name>
    <dbReference type="NCBI Taxonomy" id="430798"/>
    <lineage>
        <taxon>Bacteria</taxon>
        <taxon>Pseudomonadati</taxon>
        <taxon>Verrucomicrobiota</taxon>
        <taxon>Verrucomicrobiia</taxon>
        <taxon>Verrucomicrobiales</taxon>
        <taxon>Rubritaleaceae</taxon>
        <taxon>Rubritalea</taxon>
    </lineage>
</organism>
<protein>
    <submittedName>
        <fullName evidence="2">Uncharacterized protein</fullName>
    </submittedName>
</protein>
<gene>
    <name evidence="2" type="ORF">ACFSW8_09820</name>
</gene>
<accession>A0ABW4ZBE4</accession>
<dbReference type="RefSeq" id="WP_377178105.1">
    <property type="nucleotide sequence ID" value="NZ_JBHUJB010000038.1"/>
</dbReference>
<name>A0ABW4ZBE4_9BACT</name>
<reference evidence="3" key="1">
    <citation type="journal article" date="2019" name="Int. J. Syst. Evol. Microbiol.">
        <title>The Global Catalogue of Microorganisms (GCM) 10K type strain sequencing project: providing services to taxonomists for standard genome sequencing and annotation.</title>
        <authorList>
            <consortium name="The Broad Institute Genomics Platform"/>
            <consortium name="The Broad Institute Genome Sequencing Center for Infectious Disease"/>
            <person name="Wu L."/>
            <person name="Ma J."/>
        </authorList>
    </citation>
    <scope>NUCLEOTIDE SEQUENCE [LARGE SCALE GENOMIC DNA]</scope>
    <source>
        <strain evidence="3">CCUG 57942</strain>
    </source>
</reference>
<dbReference type="Proteomes" id="UP001597389">
    <property type="component" value="Unassembled WGS sequence"/>
</dbReference>
<evidence type="ECO:0000313" key="2">
    <source>
        <dbReference type="EMBL" id="MFD2159194.1"/>
    </source>
</evidence>
<sequence>FASNARTSCRGGANPSLRTFYNKSRLRNKAAFLCPVDWDENAVRLQVMRAMREARINPLRTRSHTMQRRSQSQFAYNKKESLYAE</sequence>
<dbReference type="EMBL" id="JBHUJB010000038">
    <property type="protein sequence ID" value="MFD2159194.1"/>
    <property type="molecule type" value="Genomic_DNA"/>
</dbReference>
<keyword evidence="3" id="KW-1185">Reference proteome</keyword>
<proteinExistence type="predicted"/>